<keyword evidence="2" id="KW-0812">Transmembrane</keyword>
<evidence type="ECO:0000313" key="4">
    <source>
        <dbReference type="Proteomes" id="UP001432322"/>
    </source>
</evidence>
<dbReference type="PANTHER" id="PTHR23128">
    <property type="entry name" value="SERPENTINE RECEPTOR, CLASS E (EPSILON)-RELATED"/>
    <property type="match status" value="1"/>
</dbReference>
<gene>
    <name evidence="3" type="ORF">PFISCL1PPCAC_23263</name>
</gene>
<organism evidence="3 4">
    <name type="scientific">Pristionchus fissidentatus</name>
    <dbReference type="NCBI Taxonomy" id="1538716"/>
    <lineage>
        <taxon>Eukaryota</taxon>
        <taxon>Metazoa</taxon>
        <taxon>Ecdysozoa</taxon>
        <taxon>Nematoda</taxon>
        <taxon>Chromadorea</taxon>
        <taxon>Rhabditida</taxon>
        <taxon>Rhabditina</taxon>
        <taxon>Diplogasteromorpha</taxon>
        <taxon>Diplogasteroidea</taxon>
        <taxon>Neodiplogasteridae</taxon>
        <taxon>Pristionchus</taxon>
    </lineage>
</organism>
<dbReference type="AlphaFoldDB" id="A0AAV5WI57"/>
<feature type="non-terminal residue" evidence="3">
    <location>
        <position position="1"/>
    </location>
</feature>
<protein>
    <recommendedName>
        <fullName evidence="5">G protein-coupled receptor</fullName>
    </recommendedName>
</protein>
<dbReference type="PANTHER" id="PTHR23128:SF132">
    <property type="entry name" value="SERPENTINE RECEPTOR, CLASS E (EPSILON)-RELATED"/>
    <property type="match status" value="1"/>
</dbReference>
<keyword evidence="2" id="KW-0472">Membrane</keyword>
<evidence type="ECO:0000256" key="2">
    <source>
        <dbReference type="SAM" id="Phobius"/>
    </source>
</evidence>
<dbReference type="Pfam" id="PF03125">
    <property type="entry name" value="Sre"/>
    <property type="match status" value="1"/>
</dbReference>
<comment type="similarity">
    <text evidence="1">Belongs to the nematode receptor-like protein sre family.</text>
</comment>
<keyword evidence="4" id="KW-1185">Reference proteome</keyword>
<dbReference type="GO" id="GO:0016020">
    <property type="term" value="C:membrane"/>
    <property type="evidence" value="ECO:0007669"/>
    <property type="project" value="InterPro"/>
</dbReference>
<feature type="transmembrane region" description="Helical" evidence="2">
    <location>
        <begin position="93"/>
        <end position="119"/>
    </location>
</feature>
<feature type="transmembrane region" description="Helical" evidence="2">
    <location>
        <begin position="140"/>
        <end position="162"/>
    </location>
</feature>
<dbReference type="EMBL" id="BTSY01000006">
    <property type="protein sequence ID" value="GMT31966.1"/>
    <property type="molecule type" value="Genomic_DNA"/>
</dbReference>
<proteinExistence type="inferred from homology"/>
<evidence type="ECO:0008006" key="5">
    <source>
        <dbReference type="Google" id="ProtNLM"/>
    </source>
</evidence>
<dbReference type="InterPro" id="IPR004151">
    <property type="entry name" value="7TM_GPCR_serpentine_rcpt_Sre"/>
</dbReference>
<sequence>GIVVFSRIDELLTPASHVIIITITAFELFFILILLTVLSLSAKIIWKSAVFHANMIRMALFFIFNLHLWIISRIAMYFYQARIIDVSDKVPDIWSTIIISISVVRMYSAFAINASLLTLVIERLFATLLIHDYESCDRKLIAVFCISSTILFGIACALESLLGVV</sequence>
<name>A0AAV5WI57_9BILA</name>
<dbReference type="Proteomes" id="UP001432322">
    <property type="component" value="Unassembled WGS sequence"/>
</dbReference>
<evidence type="ECO:0000256" key="1">
    <source>
        <dbReference type="ARBA" id="ARBA00006803"/>
    </source>
</evidence>
<feature type="transmembrane region" description="Helical" evidence="2">
    <location>
        <begin position="15"/>
        <end position="38"/>
    </location>
</feature>
<accession>A0AAV5WI57</accession>
<keyword evidence="2" id="KW-1133">Transmembrane helix</keyword>
<comment type="caution">
    <text evidence="3">The sequence shown here is derived from an EMBL/GenBank/DDBJ whole genome shotgun (WGS) entry which is preliminary data.</text>
</comment>
<feature type="transmembrane region" description="Helical" evidence="2">
    <location>
        <begin position="59"/>
        <end position="81"/>
    </location>
</feature>
<evidence type="ECO:0000313" key="3">
    <source>
        <dbReference type="EMBL" id="GMT31966.1"/>
    </source>
</evidence>
<dbReference type="GO" id="GO:0007606">
    <property type="term" value="P:sensory perception of chemical stimulus"/>
    <property type="evidence" value="ECO:0007669"/>
    <property type="project" value="InterPro"/>
</dbReference>
<reference evidence="3" key="1">
    <citation type="submission" date="2023-10" db="EMBL/GenBank/DDBJ databases">
        <title>Genome assembly of Pristionchus species.</title>
        <authorList>
            <person name="Yoshida K."/>
            <person name="Sommer R.J."/>
        </authorList>
    </citation>
    <scope>NUCLEOTIDE SEQUENCE</scope>
    <source>
        <strain evidence="3">RS5133</strain>
    </source>
</reference>